<name>A0A096CXU2_9FIRM</name>
<evidence type="ECO:0000256" key="2">
    <source>
        <dbReference type="SAM" id="Phobius"/>
    </source>
</evidence>
<keyword evidence="2" id="KW-0472">Membrane</keyword>
<comment type="caution">
    <text evidence="3">The sequence shown here is derived from an EMBL/GenBank/DDBJ whole genome shotgun (WGS) entry which is preliminary data.</text>
</comment>
<feature type="coiled-coil region" evidence="1">
    <location>
        <begin position="36"/>
        <end position="63"/>
    </location>
</feature>
<gene>
    <name evidence="3" type="ORF">Y919_00155</name>
</gene>
<protein>
    <submittedName>
        <fullName evidence="3">Uncharacterized protein</fullName>
    </submittedName>
</protein>
<proteinExistence type="predicted"/>
<dbReference type="EMBL" id="AZTB01000001">
    <property type="protein sequence ID" value="KGG81409.1"/>
    <property type="molecule type" value="Genomic_DNA"/>
</dbReference>
<evidence type="ECO:0000313" key="4">
    <source>
        <dbReference type="Proteomes" id="UP000029622"/>
    </source>
</evidence>
<accession>A0A096CXU2</accession>
<dbReference type="RefSeq" id="WP_035161137.1">
    <property type="nucleotide sequence ID" value="NZ_AZTB01000001.1"/>
</dbReference>
<dbReference type="STRING" id="1156417.Y919_00155"/>
<dbReference type="AlphaFoldDB" id="A0A096CXU2"/>
<evidence type="ECO:0000256" key="1">
    <source>
        <dbReference type="SAM" id="Coils"/>
    </source>
</evidence>
<keyword evidence="2" id="KW-1133">Transmembrane helix</keyword>
<reference evidence="3 4" key="1">
    <citation type="submission" date="2013-12" db="EMBL/GenBank/DDBJ databases">
        <title>Draft genome sequence of Caloranaerobacter sp. H53214.</title>
        <authorList>
            <person name="Jiang L.J."/>
            <person name="Shao Z.Z."/>
            <person name="Long M.N."/>
        </authorList>
    </citation>
    <scope>NUCLEOTIDE SEQUENCE [LARGE SCALE GENOMIC DNA]</scope>
    <source>
        <strain evidence="3 4">H53214</strain>
    </source>
</reference>
<keyword evidence="2" id="KW-0812">Transmembrane</keyword>
<sequence length="234" mass="27545">MYQNIKNNIIIAISIFISLSIGIYIGYIIDLQSNMLENDEKLINLIEKQISYLESENELLRKQILKENNVNCLIESPTSSINLKKLINIQITFISYEEDLSYSDFLNYIKELGVNDIDIFSIKRILIKEISKSANLNEINNREMFKAYIRKCLEDLFSTTSYESNIKSRELFDDNNGKYKNFIIFIKDDEVNRTAFIEKIIEEILVQMCRERELPLLILQKGIQDNDKQIFIKK</sequence>
<feature type="transmembrane region" description="Helical" evidence="2">
    <location>
        <begin position="9"/>
        <end position="29"/>
    </location>
</feature>
<organism evidence="3 4">
    <name type="scientific">Caloranaerobacter azorensis H53214</name>
    <dbReference type="NCBI Taxonomy" id="1156417"/>
    <lineage>
        <taxon>Bacteria</taxon>
        <taxon>Bacillati</taxon>
        <taxon>Bacillota</taxon>
        <taxon>Tissierellia</taxon>
        <taxon>Tissierellales</taxon>
        <taxon>Thermohalobacteraceae</taxon>
        <taxon>Caloranaerobacter</taxon>
    </lineage>
</organism>
<evidence type="ECO:0000313" key="3">
    <source>
        <dbReference type="EMBL" id="KGG81409.1"/>
    </source>
</evidence>
<dbReference type="Proteomes" id="UP000029622">
    <property type="component" value="Unassembled WGS sequence"/>
</dbReference>
<keyword evidence="1" id="KW-0175">Coiled coil</keyword>